<dbReference type="InterPro" id="IPR016181">
    <property type="entry name" value="Acyl_CoA_acyltransferase"/>
</dbReference>
<dbReference type="PANTHER" id="PTHR41373">
    <property type="entry name" value="DUF2156 DOMAIN-CONTAINING PROTEIN"/>
    <property type="match status" value="1"/>
</dbReference>
<dbReference type="Gene3D" id="3.40.630.30">
    <property type="match status" value="1"/>
</dbReference>
<keyword evidence="3" id="KW-1185">Reference proteome</keyword>
<gene>
    <name evidence="2" type="ORF">SAMN04488500_12018</name>
</gene>
<dbReference type="EMBL" id="FWXI01000020">
    <property type="protein sequence ID" value="SMD04129.1"/>
    <property type="molecule type" value="Genomic_DNA"/>
</dbReference>
<dbReference type="SUPFAM" id="SSF55729">
    <property type="entry name" value="Acyl-CoA N-acyltransferases (Nat)"/>
    <property type="match status" value="2"/>
</dbReference>
<reference evidence="2 3" key="1">
    <citation type="submission" date="2017-04" db="EMBL/GenBank/DDBJ databases">
        <authorList>
            <person name="Afonso C.L."/>
            <person name="Miller P.J."/>
            <person name="Scott M.A."/>
            <person name="Spackman E."/>
            <person name="Goraichik I."/>
            <person name="Dimitrov K.M."/>
            <person name="Suarez D.L."/>
            <person name="Swayne D.E."/>
        </authorList>
    </citation>
    <scope>NUCLEOTIDE SEQUENCE [LARGE SCALE GENOMIC DNA]</scope>
    <source>
        <strain evidence="2 3">DSM 5090</strain>
    </source>
</reference>
<proteinExistence type="predicted"/>
<dbReference type="Pfam" id="PF09924">
    <property type="entry name" value="LPG_synthase_C"/>
    <property type="match status" value="1"/>
</dbReference>
<dbReference type="STRING" id="112901.SAMN04488500_12018"/>
<dbReference type="InterPro" id="IPR016732">
    <property type="entry name" value="UCP018688"/>
</dbReference>
<dbReference type="PANTHER" id="PTHR41373:SF1">
    <property type="entry name" value="PHOSPHATIDYLGLYCEROL LYSYLTRANSFERASE C-TERMINAL DOMAIN-CONTAINING PROTEIN"/>
    <property type="match status" value="1"/>
</dbReference>
<feature type="domain" description="Phosphatidylglycerol lysyltransferase C-terminal" evidence="1">
    <location>
        <begin position="18"/>
        <end position="286"/>
    </location>
</feature>
<dbReference type="AlphaFoldDB" id="A0A1W2E334"/>
<dbReference type="InterPro" id="IPR024320">
    <property type="entry name" value="LPG_synthase_C"/>
</dbReference>
<sequence length="289" mass="34047">MAQKALFDQYFRQRRYENAHLNFTNLFMWRNIYSIKWTEVNGYLVFKAGYGNQQFFLQPIGPAEGANPVLEAMAAHFREQNLPFIIRGMEKFMVDALEKWRPGQFELNGDRDNYDYVYHSKDLIELKGRKYHSKKNHINSFRRNYSDHQYMALTPEWVPHCIENQLEWCRKKGCDDDPTLRGERDAIIEVLTHWTELNLKGGLITIGGKVEAFTFGEPLNSDTAVIHVEKANPDIRGVYPVINQKFCENAWQQLTYINREEDMGLEGLRKAKESYYPVHMVEKFVVTFK</sequence>
<evidence type="ECO:0000313" key="3">
    <source>
        <dbReference type="Proteomes" id="UP000192738"/>
    </source>
</evidence>
<name>A0A1W2E334_9FIRM</name>
<dbReference type="Proteomes" id="UP000192738">
    <property type="component" value="Unassembled WGS sequence"/>
</dbReference>
<evidence type="ECO:0000259" key="1">
    <source>
        <dbReference type="Pfam" id="PF09924"/>
    </source>
</evidence>
<protein>
    <recommendedName>
        <fullName evidence="1">Phosphatidylglycerol lysyltransferase C-terminal domain-containing protein</fullName>
    </recommendedName>
</protein>
<organism evidence="2 3">
    <name type="scientific">Sporomusa malonica</name>
    <dbReference type="NCBI Taxonomy" id="112901"/>
    <lineage>
        <taxon>Bacteria</taxon>
        <taxon>Bacillati</taxon>
        <taxon>Bacillota</taxon>
        <taxon>Negativicutes</taxon>
        <taxon>Selenomonadales</taxon>
        <taxon>Sporomusaceae</taxon>
        <taxon>Sporomusa</taxon>
    </lineage>
</organism>
<evidence type="ECO:0000313" key="2">
    <source>
        <dbReference type="EMBL" id="SMD04129.1"/>
    </source>
</evidence>
<accession>A0A1W2E334</accession>
<dbReference type="PIRSF" id="PIRSF018688">
    <property type="entry name" value="UCP018688"/>
    <property type="match status" value="1"/>
</dbReference>